<dbReference type="KEGG" id="sgp:SpiGrapes_2573"/>
<protein>
    <recommendedName>
        <fullName evidence="1">PD-(D/E)XK endonuclease-like domain-containing protein</fullName>
    </recommendedName>
</protein>
<dbReference type="Gene3D" id="3.90.320.10">
    <property type="match status" value="1"/>
</dbReference>
<evidence type="ECO:0000259" key="1">
    <source>
        <dbReference type="Pfam" id="PF12705"/>
    </source>
</evidence>
<organism evidence="2 3">
    <name type="scientific">Sphaerochaeta pleomorpha (strain ATCC BAA-1885 / DSM 22778 / Grapes)</name>
    <dbReference type="NCBI Taxonomy" id="158190"/>
    <lineage>
        <taxon>Bacteria</taxon>
        <taxon>Pseudomonadati</taxon>
        <taxon>Spirochaetota</taxon>
        <taxon>Spirochaetia</taxon>
        <taxon>Spirochaetales</taxon>
        <taxon>Sphaerochaetaceae</taxon>
        <taxon>Sphaerochaeta</taxon>
    </lineage>
</organism>
<dbReference type="Proteomes" id="UP000005632">
    <property type="component" value="Chromosome"/>
</dbReference>
<evidence type="ECO:0000313" key="3">
    <source>
        <dbReference type="Proteomes" id="UP000005632"/>
    </source>
</evidence>
<gene>
    <name evidence="2" type="ordered locus">SpiGrapes_2573</name>
</gene>
<feature type="domain" description="PD-(D/E)XK endonuclease-like" evidence="1">
    <location>
        <begin position="611"/>
        <end position="868"/>
    </location>
</feature>
<evidence type="ECO:0000313" key="2">
    <source>
        <dbReference type="EMBL" id="AEV30334.1"/>
    </source>
</evidence>
<name>G8QUM6_SPHPG</name>
<dbReference type="InterPro" id="IPR038726">
    <property type="entry name" value="PDDEXK_AddAB-type"/>
</dbReference>
<dbReference type="STRING" id="158190.SpiGrapes_2573"/>
<accession>G8QUM6</accession>
<dbReference type="eggNOG" id="COG2887">
    <property type="taxonomic scope" value="Bacteria"/>
</dbReference>
<proteinExistence type="predicted"/>
<dbReference type="RefSeq" id="WP_014271174.1">
    <property type="nucleotide sequence ID" value="NC_016633.1"/>
</dbReference>
<dbReference type="AlphaFoldDB" id="G8QUM6"/>
<dbReference type="EMBL" id="CP003155">
    <property type="protein sequence ID" value="AEV30334.1"/>
    <property type="molecule type" value="Genomic_DNA"/>
</dbReference>
<dbReference type="HOGENOM" id="CLU_012127_0_0_12"/>
<dbReference type="InterPro" id="IPR027417">
    <property type="entry name" value="P-loop_NTPase"/>
</dbReference>
<keyword evidence="3" id="KW-1185">Reference proteome</keyword>
<dbReference type="Pfam" id="PF12705">
    <property type="entry name" value="PDDEXK_1"/>
    <property type="match status" value="1"/>
</dbReference>
<dbReference type="InterPro" id="IPR011604">
    <property type="entry name" value="PDDEXK-like_dom_sf"/>
</dbReference>
<sequence length="874" mass="100417">MEQIKRTYVSKAFDEGYTCVFPNEVVARSYLVDYALHSPKKAILHERALSFDTFRAMFLPHHKKEEPSNSIIRELFVSRLLKDTRYLSYFISQEYPEANSRFSRYVASLLPMLSDAIEEESLSLMPYAMQQDVKGLYHDYVQFLRTHDFFEPNFEKPSLLNAPSLQGETKYCILFADTISDAPSLWRNLGSPSWITLSKTPVLESGSVKLEVFGNFMQELHTTLRRMKKLLEEGVPARDIVIGCASPSTMIPALEQEAWLYDVPLAVSQGKSPLLYPSGRFLSCLKAVYDETFSLESMKSLLLDTGFPWKTQEKQRRLIASAVKYAVVQGALQGPDQWQEQIKDTGLVSWYKEFKNSVRDICTSSDIAGLRRKLNHFQDTYFMETQWKGTEGEDVYSFCLDAMESIKSAMKSCEIISYPGVFSFLLDYLDSKLYVPQQQNEGIKVYAWPMTATLGAPYHFVLSLDHDSSQCIDKPLALLPQTVEGDSRREIDTTEANLRSAMLGGSRVFLSCHTSRYEGEMLPPSFFVEQDLLCTGREGLDEISDPFEGENLLWAGLRKTAKATGRQQHWFDSALKTVLRPRVDDFTRKPIPLSFIPSLKKEVDGVTVLPVSSTSLDLFLKCPYAWACKYLYKAIQMDFQVPSIDHRIIGSFLHSIYEVFFSKIKYFDPLKKDAYHQLLLEIFDAQMEAYFGKHGPNPPTRSWLESEYRATCTLIIDEEEALFSDCLSLHFEKSLSYTSDTYFLYGRIDRIVHLDFPHGKRYAVIDYKKGDAPYTKIGDPLPSYQLPVYRMLVGKELGGDVVNASYYSVKKGKYSVIWDEKDTTIMQFCDEELEKRLFEIVHLINEGHLEATPSKEHCKECIYRQVCRRRYATR</sequence>
<dbReference type="SUPFAM" id="SSF52540">
    <property type="entry name" value="P-loop containing nucleoside triphosphate hydrolases"/>
    <property type="match status" value="1"/>
</dbReference>
<reference evidence="2 3" key="1">
    <citation type="submission" date="2011-11" db="EMBL/GenBank/DDBJ databases">
        <title>Complete sequence of Spirochaeta sp. grapes.</title>
        <authorList>
            <consortium name="US DOE Joint Genome Institute"/>
            <person name="Lucas S."/>
            <person name="Han J."/>
            <person name="Lapidus A."/>
            <person name="Cheng J.-F."/>
            <person name="Goodwin L."/>
            <person name="Pitluck S."/>
            <person name="Peters L."/>
            <person name="Ovchinnikova G."/>
            <person name="Munk A.C."/>
            <person name="Detter J.C."/>
            <person name="Han C."/>
            <person name="Tapia R."/>
            <person name="Land M."/>
            <person name="Hauser L."/>
            <person name="Kyrpides N."/>
            <person name="Ivanova N."/>
            <person name="Pagani I."/>
            <person name="Ritalahtilisa K."/>
            <person name="Loeffler F."/>
            <person name="Woyke T."/>
        </authorList>
    </citation>
    <scope>NUCLEOTIDE SEQUENCE [LARGE SCALE GENOMIC DNA]</scope>
    <source>
        <strain evidence="3">ATCC BAA-1885 / DSM 22778 / Grapes</strain>
    </source>
</reference>